<evidence type="ECO:0000313" key="2">
    <source>
        <dbReference type="EMBL" id="TWB77825.1"/>
    </source>
</evidence>
<keyword evidence="1" id="KW-0472">Membrane</keyword>
<feature type="transmembrane region" description="Helical" evidence="1">
    <location>
        <begin position="6"/>
        <end position="26"/>
    </location>
</feature>
<gene>
    <name evidence="2" type="ORF">FBZ87_103644</name>
</gene>
<evidence type="ECO:0000256" key="1">
    <source>
        <dbReference type="SAM" id="Phobius"/>
    </source>
</evidence>
<keyword evidence="1" id="KW-0812">Transmembrane</keyword>
<dbReference type="Proteomes" id="UP000320516">
    <property type="component" value="Unassembled WGS sequence"/>
</dbReference>
<proteinExistence type="predicted"/>
<reference evidence="2 3" key="1">
    <citation type="submission" date="2019-06" db="EMBL/GenBank/DDBJ databases">
        <title>Genomic Encyclopedia of Type Strains, Phase IV (KMG-V): Genome sequencing to study the core and pangenomes of soil and plant-associated prokaryotes.</title>
        <authorList>
            <person name="Whitman W."/>
        </authorList>
    </citation>
    <scope>NUCLEOTIDE SEQUENCE [LARGE SCALE GENOMIC DNA]</scope>
    <source>
        <strain evidence="2 3">BR 12005</strain>
    </source>
</reference>
<accession>A0A560K398</accession>
<dbReference type="EMBL" id="VITV01000003">
    <property type="protein sequence ID" value="TWB77825.1"/>
    <property type="molecule type" value="Genomic_DNA"/>
</dbReference>
<evidence type="ECO:0000313" key="3">
    <source>
        <dbReference type="Proteomes" id="UP000320516"/>
    </source>
</evidence>
<protein>
    <submittedName>
        <fullName evidence="2">Uncharacterized protein</fullName>
    </submittedName>
</protein>
<dbReference type="AlphaFoldDB" id="A0A560K398"/>
<comment type="caution">
    <text evidence="2">The sequence shown here is derived from an EMBL/GenBank/DDBJ whole genome shotgun (WGS) entry which is preliminary data.</text>
</comment>
<keyword evidence="1" id="KW-1133">Transmembrane helix</keyword>
<name>A0A560K398_9PROT</name>
<sequence length="44" mass="4831">MDMITTMIMTTITTITIMTMIITTTARTGRWITAAGLRALPSRA</sequence>
<organism evidence="2 3">
    <name type="scientific">Nitrospirillum amazonense</name>
    <dbReference type="NCBI Taxonomy" id="28077"/>
    <lineage>
        <taxon>Bacteria</taxon>
        <taxon>Pseudomonadati</taxon>
        <taxon>Pseudomonadota</taxon>
        <taxon>Alphaproteobacteria</taxon>
        <taxon>Rhodospirillales</taxon>
        <taxon>Azospirillaceae</taxon>
        <taxon>Nitrospirillum</taxon>
    </lineage>
</organism>